<feature type="region of interest" description="Disordered" evidence="1">
    <location>
        <begin position="63"/>
        <end position="105"/>
    </location>
</feature>
<reference evidence="3" key="1">
    <citation type="journal article" date="2014" name="Genome Announc.">
        <title>Draft genome sequence of Colletotrichum sublineola, a destructive pathogen of cultivated sorghum.</title>
        <authorList>
            <person name="Baroncelli R."/>
            <person name="Sanz-Martin J.M."/>
            <person name="Rech G.E."/>
            <person name="Sukno S.A."/>
            <person name="Thon M.R."/>
        </authorList>
    </citation>
    <scope>NUCLEOTIDE SEQUENCE [LARGE SCALE GENOMIC DNA]</scope>
    <source>
        <strain evidence="3">TX430BB</strain>
    </source>
</reference>
<feature type="compositionally biased region" description="Basic and acidic residues" evidence="1">
    <location>
        <begin position="89"/>
        <end position="105"/>
    </location>
</feature>
<protein>
    <submittedName>
        <fullName evidence="2">Uncharacterized protein</fullName>
    </submittedName>
</protein>
<feature type="compositionally biased region" description="Low complexity" evidence="1">
    <location>
        <begin position="72"/>
        <end position="88"/>
    </location>
</feature>
<evidence type="ECO:0000313" key="3">
    <source>
        <dbReference type="Proteomes" id="UP000027238"/>
    </source>
</evidence>
<accession>A0A066X6P6</accession>
<proteinExistence type="predicted"/>
<comment type="caution">
    <text evidence="2">The sequence shown here is derived from an EMBL/GenBank/DDBJ whole genome shotgun (WGS) entry which is preliminary data.</text>
</comment>
<gene>
    <name evidence="2" type="ORF">CSUB01_07360</name>
</gene>
<dbReference type="Proteomes" id="UP000027238">
    <property type="component" value="Unassembled WGS sequence"/>
</dbReference>
<dbReference type="eggNOG" id="ENOG502S95X">
    <property type="taxonomic scope" value="Eukaryota"/>
</dbReference>
<sequence length="200" mass="22521">MIVEYGVIKENAFRQTGQTITSTAAIFVYYTANTQIVHDDLYELPYSGICWGYGWGSYGEGGSPATTVQSIRSPRASTPPSGTTGSSSKPEKERTGLYHDEGSRDYEDREMVIESPYDEWMWRNKRNGSTKGDLTVHDVAVNQPGLTDNKNRGDKFYDLCRRSTYEDLMAKMKSWAYAAGLPVEQRRHRPVSICYGASEK</sequence>
<evidence type="ECO:0000313" key="2">
    <source>
        <dbReference type="EMBL" id="KDN64617.1"/>
    </source>
</evidence>
<dbReference type="EMBL" id="JMSE01001114">
    <property type="protein sequence ID" value="KDN64617.1"/>
    <property type="molecule type" value="Genomic_DNA"/>
</dbReference>
<dbReference type="OrthoDB" id="10025010at2759"/>
<keyword evidence="3" id="KW-1185">Reference proteome</keyword>
<dbReference type="AlphaFoldDB" id="A0A066X6P6"/>
<evidence type="ECO:0000256" key="1">
    <source>
        <dbReference type="SAM" id="MobiDB-lite"/>
    </source>
</evidence>
<organism evidence="2 3">
    <name type="scientific">Colletotrichum sublineola</name>
    <name type="common">Sorghum anthracnose fungus</name>
    <dbReference type="NCBI Taxonomy" id="1173701"/>
    <lineage>
        <taxon>Eukaryota</taxon>
        <taxon>Fungi</taxon>
        <taxon>Dikarya</taxon>
        <taxon>Ascomycota</taxon>
        <taxon>Pezizomycotina</taxon>
        <taxon>Sordariomycetes</taxon>
        <taxon>Hypocreomycetidae</taxon>
        <taxon>Glomerellales</taxon>
        <taxon>Glomerellaceae</taxon>
        <taxon>Colletotrichum</taxon>
        <taxon>Colletotrichum graminicola species complex</taxon>
    </lineage>
</organism>
<name>A0A066X6P6_COLSU</name>
<dbReference type="HOGENOM" id="CLU_1366181_0_0_1"/>